<feature type="transmembrane region" description="Helical" evidence="2">
    <location>
        <begin position="114"/>
        <end position="134"/>
    </location>
</feature>
<dbReference type="EMBL" id="SNVV01000005">
    <property type="protein sequence ID" value="TDN53531.1"/>
    <property type="molecule type" value="Genomic_DNA"/>
</dbReference>
<dbReference type="GO" id="GO:0016020">
    <property type="term" value="C:membrane"/>
    <property type="evidence" value="ECO:0007669"/>
    <property type="project" value="InterPro"/>
</dbReference>
<comment type="caution">
    <text evidence="3">The sequence shown here is derived from an EMBL/GenBank/DDBJ whole genome shotgun (WGS) entry which is preliminary data.</text>
</comment>
<evidence type="ECO:0000313" key="4">
    <source>
        <dbReference type="Proteomes" id="UP000295129"/>
    </source>
</evidence>
<dbReference type="RefSeq" id="WP_133590199.1">
    <property type="nucleotide sequence ID" value="NZ_SNVV01000005.1"/>
</dbReference>
<evidence type="ECO:0000256" key="1">
    <source>
        <dbReference type="ARBA" id="ARBA00010894"/>
    </source>
</evidence>
<accession>A0A4R6E6L2</accession>
<dbReference type="PANTHER" id="PTHR33219:SF14">
    <property type="entry name" value="PROTEIN COFACTOR ASSEMBLY OF COMPLEX C SUBUNIT B CCB3, CHLOROPLASTIC-RELATED"/>
    <property type="match status" value="1"/>
</dbReference>
<evidence type="ECO:0000313" key="3">
    <source>
        <dbReference type="EMBL" id="TDN53531.1"/>
    </source>
</evidence>
<reference evidence="3 4" key="1">
    <citation type="submission" date="2019-03" db="EMBL/GenBank/DDBJ databases">
        <title>Genomic Encyclopedia of Type Strains, Phase IV (KMG-IV): sequencing the most valuable type-strain genomes for metagenomic binning, comparative biology and taxonomic classification.</title>
        <authorList>
            <person name="Goeker M."/>
        </authorList>
    </citation>
    <scope>NUCLEOTIDE SEQUENCE [LARGE SCALE GENOMIC DNA]</scope>
    <source>
        <strain evidence="3 4">DSM 12121</strain>
    </source>
</reference>
<organism evidence="3 4">
    <name type="scientific">Azoarcus indigens</name>
    <dbReference type="NCBI Taxonomy" id="29545"/>
    <lineage>
        <taxon>Bacteria</taxon>
        <taxon>Pseudomonadati</taxon>
        <taxon>Pseudomonadota</taxon>
        <taxon>Betaproteobacteria</taxon>
        <taxon>Rhodocyclales</taxon>
        <taxon>Zoogloeaceae</taxon>
        <taxon>Azoarcus</taxon>
    </lineage>
</organism>
<gene>
    <name evidence="3" type="ORF">C7389_105206</name>
</gene>
<feature type="transmembrane region" description="Helical" evidence="2">
    <location>
        <begin position="154"/>
        <end position="179"/>
    </location>
</feature>
<keyword evidence="4" id="KW-1185">Reference proteome</keyword>
<dbReference type="InterPro" id="IPR003425">
    <property type="entry name" value="CCB3/YggT"/>
</dbReference>
<sequence length="193" mass="21386">MLANVLLLILNTVVGFITLMLLARFFMQWQRVSFRNQIGHFVVTTTDWVVRPLRRFIPGLFGLDMASLLPAWAFQTALVFVELVLRGVPLADNPASVLLGVWGLGLVELLRMMIYLVFAIVLVSAVLSWVSPYSPAAPIVNALAEPFLRPFRRIVPTIANVDLSPLVLLLVLQILLMVLGNLRGGFTPLLIGL</sequence>
<proteinExistence type="inferred from homology"/>
<keyword evidence="2" id="KW-1133">Transmembrane helix</keyword>
<dbReference type="PANTHER" id="PTHR33219">
    <property type="entry name" value="YLMG HOMOLOG PROTEIN 2, CHLOROPLASTIC"/>
    <property type="match status" value="1"/>
</dbReference>
<dbReference type="AlphaFoldDB" id="A0A4R6E6L2"/>
<dbReference type="Pfam" id="PF02325">
    <property type="entry name" value="CCB3_YggT"/>
    <property type="match status" value="2"/>
</dbReference>
<dbReference type="Proteomes" id="UP000295129">
    <property type="component" value="Unassembled WGS sequence"/>
</dbReference>
<name>A0A4R6E6L2_9RHOO</name>
<feature type="transmembrane region" description="Helical" evidence="2">
    <location>
        <begin position="6"/>
        <end position="27"/>
    </location>
</feature>
<protein>
    <submittedName>
        <fullName evidence="3">YggT family protein</fullName>
    </submittedName>
</protein>
<keyword evidence="2" id="KW-0472">Membrane</keyword>
<dbReference type="OrthoDB" id="9806665at2"/>
<evidence type="ECO:0000256" key="2">
    <source>
        <dbReference type="SAM" id="Phobius"/>
    </source>
</evidence>
<comment type="similarity">
    <text evidence="1">Belongs to the YggT family.</text>
</comment>
<keyword evidence="2" id="KW-0812">Transmembrane</keyword>
<feature type="transmembrane region" description="Helical" evidence="2">
    <location>
        <begin position="60"/>
        <end position="81"/>
    </location>
</feature>